<accession>A0A485LVL8</accession>
<protein>
    <submittedName>
        <fullName evidence="5">Cystine-binding periplasmic protein</fullName>
    </submittedName>
</protein>
<keyword evidence="2" id="KW-0732">Signal</keyword>
<evidence type="ECO:0000256" key="1">
    <source>
        <dbReference type="ARBA" id="ARBA00004196"/>
    </source>
</evidence>
<proteinExistence type="predicted"/>
<dbReference type="PANTHER" id="PTHR35936:SF17">
    <property type="entry name" value="ARGININE-BINDING EXTRACELLULAR PROTEIN ARTP"/>
    <property type="match status" value="1"/>
</dbReference>
<feature type="domain" description="Ionotropic glutamate receptor C-terminal" evidence="4">
    <location>
        <begin position="48"/>
        <end position="268"/>
    </location>
</feature>
<dbReference type="GO" id="GO:0030313">
    <property type="term" value="C:cell envelope"/>
    <property type="evidence" value="ECO:0007669"/>
    <property type="project" value="UniProtKB-SubCell"/>
</dbReference>
<organism evidence="5">
    <name type="scientific">anaerobic digester metagenome</name>
    <dbReference type="NCBI Taxonomy" id="1263854"/>
    <lineage>
        <taxon>unclassified sequences</taxon>
        <taxon>metagenomes</taxon>
        <taxon>ecological metagenomes</taxon>
    </lineage>
</organism>
<dbReference type="GO" id="GO:0016020">
    <property type="term" value="C:membrane"/>
    <property type="evidence" value="ECO:0007669"/>
    <property type="project" value="InterPro"/>
</dbReference>
<dbReference type="SUPFAM" id="SSF53850">
    <property type="entry name" value="Periplasmic binding protein-like II"/>
    <property type="match status" value="1"/>
</dbReference>
<gene>
    <name evidence="5" type="primary">fliY</name>
    <name evidence="5" type="ORF">SCFA_1140019</name>
</gene>
<dbReference type="GO" id="GO:0015276">
    <property type="term" value="F:ligand-gated monoatomic ion channel activity"/>
    <property type="evidence" value="ECO:0007669"/>
    <property type="project" value="InterPro"/>
</dbReference>
<evidence type="ECO:0000313" key="5">
    <source>
        <dbReference type="EMBL" id="VFU11762.1"/>
    </source>
</evidence>
<feature type="domain" description="Solute-binding protein family 3/N-terminal" evidence="3">
    <location>
        <begin position="48"/>
        <end position="268"/>
    </location>
</feature>
<dbReference type="SMART" id="SM00079">
    <property type="entry name" value="PBPe"/>
    <property type="match status" value="1"/>
</dbReference>
<dbReference type="PANTHER" id="PTHR35936">
    <property type="entry name" value="MEMBRANE-BOUND LYTIC MUREIN TRANSGLYCOSYLASE F"/>
    <property type="match status" value="1"/>
</dbReference>
<comment type="subcellular location">
    <subcellularLocation>
        <location evidence="1">Cell envelope</location>
    </subcellularLocation>
</comment>
<evidence type="ECO:0000256" key="2">
    <source>
        <dbReference type="ARBA" id="ARBA00022729"/>
    </source>
</evidence>
<evidence type="ECO:0000259" key="4">
    <source>
        <dbReference type="SMART" id="SM00079"/>
    </source>
</evidence>
<dbReference type="InterPro" id="IPR018313">
    <property type="entry name" value="SBP_3_CS"/>
</dbReference>
<reference evidence="5" key="1">
    <citation type="submission" date="2019-03" db="EMBL/GenBank/DDBJ databases">
        <authorList>
            <person name="Hao L."/>
        </authorList>
    </citation>
    <scope>NUCLEOTIDE SEQUENCE</scope>
</reference>
<sequence>MKTLKYFLAFIVVIGLVAGMTSCQQKQEEPKQATQEQATSEQAAPMKTLVVATDATWPPMEMVDKDKNIVGFDIDFMKAVAEEAGFKVEFKNTAWDGIFGGLDLGNYDAVISSVTITDERKQNFDFSLPYINAGQVLTVPKDLEGVTSLAEMTGKMVGAQIGTTGAMEVKKAEGVEAKNYDEIGLAFEDMASGRIQGVVCDTPVAADYALQREEYKDKFKIVGEPFTQESYGIVVKKGNQEVLDLINKGIQAVQAKGIDKELEDKWLR</sequence>
<dbReference type="InterPro" id="IPR001320">
    <property type="entry name" value="Iontro_rcpt_C"/>
</dbReference>
<dbReference type="PROSITE" id="PS51257">
    <property type="entry name" value="PROKAR_LIPOPROTEIN"/>
    <property type="match status" value="1"/>
</dbReference>
<dbReference type="EMBL" id="CAADRM010000018">
    <property type="protein sequence ID" value="VFU11762.1"/>
    <property type="molecule type" value="Genomic_DNA"/>
</dbReference>
<dbReference type="CDD" id="cd13624">
    <property type="entry name" value="PBP2_Arg_Lys_His"/>
    <property type="match status" value="1"/>
</dbReference>
<dbReference type="PROSITE" id="PS01039">
    <property type="entry name" value="SBP_BACTERIAL_3"/>
    <property type="match status" value="1"/>
</dbReference>
<dbReference type="Gene3D" id="3.40.190.10">
    <property type="entry name" value="Periplasmic binding protein-like II"/>
    <property type="match status" value="2"/>
</dbReference>
<dbReference type="SMART" id="SM00062">
    <property type="entry name" value="PBPb"/>
    <property type="match status" value="1"/>
</dbReference>
<dbReference type="InterPro" id="IPR001638">
    <property type="entry name" value="Solute-binding_3/MltF_N"/>
</dbReference>
<dbReference type="AlphaFoldDB" id="A0A485LVL8"/>
<name>A0A485LVL8_9ZZZZ</name>
<evidence type="ECO:0000259" key="3">
    <source>
        <dbReference type="SMART" id="SM00062"/>
    </source>
</evidence>
<dbReference type="Pfam" id="PF00497">
    <property type="entry name" value="SBP_bac_3"/>
    <property type="match status" value="1"/>
</dbReference>